<accession>A0ABX0LQA3</accession>
<dbReference type="Proteomes" id="UP000785613">
    <property type="component" value="Unassembled WGS sequence"/>
</dbReference>
<dbReference type="SUPFAM" id="SSF51971">
    <property type="entry name" value="Nucleotide-binding domain"/>
    <property type="match status" value="1"/>
</dbReference>
<organism evidence="2 3">
    <name type="scientific">Massilia rubra</name>
    <dbReference type="NCBI Taxonomy" id="2607910"/>
    <lineage>
        <taxon>Bacteria</taxon>
        <taxon>Pseudomonadati</taxon>
        <taxon>Pseudomonadota</taxon>
        <taxon>Betaproteobacteria</taxon>
        <taxon>Burkholderiales</taxon>
        <taxon>Oxalobacteraceae</taxon>
        <taxon>Telluria group</taxon>
        <taxon>Massilia</taxon>
    </lineage>
</organism>
<proteinExistence type="predicted"/>
<reference evidence="2 3" key="1">
    <citation type="submission" date="2019-09" db="EMBL/GenBank/DDBJ databases">
        <title>Taxonomy of Antarctic Massilia spp.: description of Massilia rubra sp. nov., Massilia aquatica sp. nov., Massilia mucilaginosa sp. nov., Massilia frigida sp. nov. isolated from streams, lakes and regoliths.</title>
        <authorList>
            <person name="Holochova P."/>
            <person name="Sedlacek I."/>
            <person name="Kralova S."/>
            <person name="Maslanova I."/>
            <person name="Busse H.-J."/>
            <person name="Stankova E."/>
            <person name="Vrbovska V."/>
            <person name="Kovarovic V."/>
            <person name="Bartak M."/>
            <person name="Svec P."/>
            <person name="Pantucek R."/>
        </authorList>
    </citation>
    <scope>NUCLEOTIDE SEQUENCE [LARGE SCALE GENOMIC DNA]</scope>
    <source>
        <strain evidence="2 3">CCM 8692</strain>
    </source>
</reference>
<comment type="caution">
    <text evidence="2">The sequence shown here is derived from an EMBL/GenBank/DDBJ whole genome shotgun (WGS) entry which is preliminary data.</text>
</comment>
<dbReference type="Pfam" id="PF13454">
    <property type="entry name" value="NAD_binding_9"/>
    <property type="match status" value="1"/>
</dbReference>
<dbReference type="RefSeq" id="WP_167223492.1">
    <property type="nucleotide sequence ID" value="NZ_VUYU01000005.1"/>
</dbReference>
<dbReference type="InterPro" id="IPR052189">
    <property type="entry name" value="L-asp_N-monooxygenase_NS-form"/>
</dbReference>
<keyword evidence="3" id="KW-1185">Reference proteome</keyword>
<sequence length="635" mass="70009">MKRYSVTLIGMGPRGLSLLERIAAFARAHNTPLQVNLIDPAECGPGVHAPGQPQHLLINTVASQVTIFPFREAVELAPVCATPSLTEWAHAEGYRRFGDQFVQVAPGEEGGAAITPLDYLPRYLLGRYLVWAYDAIRAALPPTVALTHLRQRAIDMFQMPDGSFMVELDSGFSVGSDFVFMTTGHSRNNLTDEEAWCHKFAQDHARYNGKLAFIRHVYPLDKLVGIASDARVAIEGLGLTAHDVVSQLTVGRGGRFEPSGSGLRYLASGREPALLLFSRKCLPAAARGVNQKGLNGRHQTRFFTREALRVLRQQAQRERGSPQLDFDRELLPLLIREMGYAWRCALAEARSAPAPDPLHYALGAEERAAIDAMLFPLQGRKFATADDFATFFTCMIADDLSEARRGNLGSPIKAATDVLRDARAVLQDMIEHGGLTAASHRKFLSVYNPAINRVTFGPPGQRNEQWLALLEAGVLSVAAGPNAAVRIDEDRSQFALHTRFASGPTVQHVDALVVARLDVFSPETDESPLIRNLLKRGTIRPYYNGTFHPGGVDIDQANHPLDSAARPVGNLWALGYLVEGPHYYTHALPRPQLHSRQVLDAERCVRELFAQMAERDSARRQVRPRVFAGAERVTS</sequence>
<evidence type="ECO:0000313" key="3">
    <source>
        <dbReference type="Proteomes" id="UP000785613"/>
    </source>
</evidence>
<dbReference type="PANTHER" id="PTHR40254:SF1">
    <property type="entry name" value="BLR0577 PROTEIN"/>
    <property type="match status" value="1"/>
</dbReference>
<evidence type="ECO:0000259" key="1">
    <source>
        <dbReference type="Pfam" id="PF13454"/>
    </source>
</evidence>
<name>A0ABX0LQA3_9BURK</name>
<feature type="domain" description="FAD-dependent urate hydroxylase HpyO/Asp monooxygenase CreE-like FAD/NAD(P)-binding" evidence="1">
    <location>
        <begin position="8"/>
        <end position="185"/>
    </location>
</feature>
<evidence type="ECO:0000313" key="2">
    <source>
        <dbReference type="EMBL" id="NHZ33649.1"/>
    </source>
</evidence>
<dbReference type="PANTHER" id="PTHR40254">
    <property type="entry name" value="BLR0577 PROTEIN"/>
    <property type="match status" value="1"/>
</dbReference>
<gene>
    <name evidence="2" type="ORF">F0185_08605</name>
</gene>
<protein>
    <recommendedName>
        <fullName evidence="1">FAD-dependent urate hydroxylase HpyO/Asp monooxygenase CreE-like FAD/NAD(P)-binding domain-containing protein</fullName>
    </recommendedName>
</protein>
<dbReference type="InterPro" id="IPR038732">
    <property type="entry name" value="HpyO/CreE_NAD-binding"/>
</dbReference>
<dbReference type="EMBL" id="VUYU01000005">
    <property type="protein sequence ID" value="NHZ33649.1"/>
    <property type="molecule type" value="Genomic_DNA"/>
</dbReference>